<keyword evidence="14" id="KW-1185">Reference proteome</keyword>
<feature type="domain" description="Immune inhibitor A-like metallopeptidase VEG" evidence="12">
    <location>
        <begin position="512"/>
        <end position="666"/>
    </location>
</feature>
<evidence type="ECO:0000313" key="13">
    <source>
        <dbReference type="EMBL" id="BCB86416.1"/>
    </source>
</evidence>
<dbReference type="KEGG" id="psuu:Psuf_037290"/>
<feature type="region of interest" description="Disordered" evidence="10">
    <location>
        <begin position="1"/>
        <end position="41"/>
    </location>
</feature>
<dbReference type="PANTHER" id="PTHR13062:SF12">
    <property type="entry name" value="ALPHA-2-MACROGLOBULIN DOMAIN-CONTAINING PROTEIN"/>
    <property type="match status" value="1"/>
</dbReference>
<name>A0A6F8YK19_9ACTN</name>
<dbReference type="InterPro" id="IPR048665">
    <property type="entry name" value="InhA-like_VEG"/>
</dbReference>
<dbReference type="GO" id="GO:0046872">
    <property type="term" value="F:metal ion binding"/>
    <property type="evidence" value="ECO:0007669"/>
    <property type="project" value="UniProtKB-KW"/>
</dbReference>
<protein>
    <submittedName>
        <fullName evidence="13">Protease</fullName>
    </submittedName>
</protein>
<dbReference type="AlphaFoldDB" id="A0A6F8YK19"/>
<evidence type="ECO:0000313" key="14">
    <source>
        <dbReference type="Proteomes" id="UP000503011"/>
    </source>
</evidence>
<proteinExistence type="predicted"/>
<dbReference type="Pfam" id="PF05547">
    <property type="entry name" value="Peptidase_M6"/>
    <property type="match status" value="1"/>
</dbReference>
<dbReference type="InterPro" id="IPR008757">
    <property type="entry name" value="Peptidase_M6-like_domain"/>
</dbReference>
<evidence type="ECO:0000256" key="2">
    <source>
        <dbReference type="ARBA" id="ARBA00004613"/>
    </source>
</evidence>
<dbReference type="Pfam" id="PF20774">
    <property type="entry name" value="InhA-like_VEG"/>
    <property type="match status" value="1"/>
</dbReference>
<dbReference type="GO" id="GO:0006508">
    <property type="term" value="P:proteolysis"/>
    <property type="evidence" value="ECO:0007669"/>
    <property type="project" value="UniProtKB-KW"/>
</dbReference>
<comment type="cofactor">
    <cofactor evidence="1">
        <name>Zn(2+)</name>
        <dbReference type="ChEBI" id="CHEBI:29105"/>
    </cofactor>
</comment>
<keyword evidence="3" id="KW-0964">Secreted</keyword>
<accession>A0A6F8YK19</accession>
<feature type="domain" description="Peptidase M6-like" evidence="11">
    <location>
        <begin position="34"/>
        <end position="301"/>
    </location>
</feature>
<keyword evidence="5" id="KW-0479">Metal-binding</keyword>
<dbReference type="Pfam" id="PF20773">
    <property type="entry name" value="InhA-like_MAM"/>
    <property type="match status" value="1"/>
</dbReference>
<comment type="subcellular location">
    <subcellularLocation>
        <location evidence="2">Secreted</location>
    </subcellularLocation>
</comment>
<evidence type="ECO:0000256" key="3">
    <source>
        <dbReference type="ARBA" id="ARBA00022525"/>
    </source>
</evidence>
<reference evidence="13 14" key="2">
    <citation type="submission" date="2020-03" db="EMBL/GenBank/DDBJ databases">
        <authorList>
            <person name="Ichikawa N."/>
            <person name="Kimura A."/>
            <person name="Kitahashi Y."/>
            <person name="Uohara A."/>
        </authorList>
    </citation>
    <scope>NUCLEOTIDE SEQUENCE [LARGE SCALE GENOMIC DNA]</scope>
    <source>
        <strain evidence="13 14">NBRC 105367</strain>
    </source>
</reference>
<evidence type="ECO:0000259" key="11">
    <source>
        <dbReference type="Pfam" id="PF05547"/>
    </source>
</evidence>
<evidence type="ECO:0000259" key="12">
    <source>
        <dbReference type="Pfam" id="PF20774"/>
    </source>
</evidence>
<dbReference type="SUPFAM" id="SSF55486">
    <property type="entry name" value="Metalloproteases ('zincins'), catalytic domain"/>
    <property type="match status" value="1"/>
</dbReference>
<keyword evidence="6" id="KW-0732">Signal</keyword>
<evidence type="ECO:0000256" key="6">
    <source>
        <dbReference type="ARBA" id="ARBA00022729"/>
    </source>
</evidence>
<dbReference type="Proteomes" id="UP000503011">
    <property type="component" value="Chromosome"/>
</dbReference>
<keyword evidence="9" id="KW-0482">Metalloprotease</keyword>
<evidence type="ECO:0000256" key="1">
    <source>
        <dbReference type="ARBA" id="ARBA00001947"/>
    </source>
</evidence>
<keyword evidence="4 13" id="KW-0645">Protease</keyword>
<dbReference type="NCBIfam" id="TIGR03296">
    <property type="entry name" value="M6dom_TIGR03296"/>
    <property type="match status" value="1"/>
</dbReference>
<dbReference type="PANTHER" id="PTHR13062">
    <property type="entry name" value="COLLAGENASE"/>
    <property type="match status" value="1"/>
</dbReference>
<evidence type="ECO:0000256" key="8">
    <source>
        <dbReference type="ARBA" id="ARBA00022833"/>
    </source>
</evidence>
<sequence length="677" mass="75227">MILAEFGNERHPDYPDVDSDPTVPGPQRFDGPLRNEIPEPNRAVDNSTVWQADYDREHYEQMYFGTGKNVESVRTYFESQSSGRYSVNGTVTDWVKVRYNEARYGRDICDACDGRNPWNLVQDAANQWVADQRAAGRSDAEITAELKTFDQWDRYDHDGDGNFNEPDGYIDHFQIVHAGGDEADGDPWQGEDAIWSHRWYAFVDQAGITGPATNPLGGTQIGDTGIWIGDYTVQPENGGLSVFVHEYAHDLGLPDDYNVLNGGDNNNEHWTLMAQSRLSAKDDQGIGTRPGDLGAWNKLQLGWLDYETVVAGQKRTLNLGPQEYNSAKAQAVVVVLPKRARTIDNGAPFEGEKQWFSGNADDLRNSLTAPVDLTGRSAAALTAKVRYGIEAGYDYLYIEASEDGSAWTPLGGTVDGHTFSRDSAGRPAIDGESTGFAEKQWVDLSVPLDAYAGKAIQLRFRYVTDGGVSAGGFYADQIAVTADGATVLSDGAEGGGPFVPAGFTALPASETRYYDNYYIAGHRSYVQYDKYLKTGPYFFGYSSKPDYVDHYAYQQGLLVSYWDTFYSDNDTFEHPGEGRNMIIDAHPRPFYRIDGLPWRSRVQVYDAPFSLTKADSFTLHVNDRPSYIRGQDAQPLFDDTKQYWYAELPNHGVKLPAVGVKIRVVSVDGTSMKIRIS</sequence>
<dbReference type="GO" id="GO:0008237">
    <property type="term" value="F:metallopeptidase activity"/>
    <property type="evidence" value="ECO:0007669"/>
    <property type="project" value="UniProtKB-KW"/>
</dbReference>
<evidence type="ECO:0000256" key="9">
    <source>
        <dbReference type="ARBA" id="ARBA00023049"/>
    </source>
</evidence>
<evidence type="ECO:0000256" key="10">
    <source>
        <dbReference type="SAM" id="MobiDB-lite"/>
    </source>
</evidence>
<gene>
    <name evidence="13" type="ORF">Psuf_037290</name>
</gene>
<dbReference type="PIRSF" id="PIRSF007519">
    <property type="entry name" value="Protease_InhA"/>
    <property type="match status" value="1"/>
</dbReference>
<evidence type="ECO:0000256" key="4">
    <source>
        <dbReference type="ARBA" id="ARBA00022670"/>
    </source>
</evidence>
<dbReference type="InterPro" id="IPR012300">
    <property type="entry name" value="Pept_M6_InhA"/>
</dbReference>
<keyword evidence="7" id="KW-0378">Hydrolase</keyword>
<reference evidence="13 14" key="1">
    <citation type="submission" date="2020-03" db="EMBL/GenBank/DDBJ databases">
        <title>Whole genome shotgun sequence of Phytohabitans suffuscus NBRC 105367.</title>
        <authorList>
            <person name="Komaki H."/>
            <person name="Tamura T."/>
        </authorList>
    </citation>
    <scope>NUCLEOTIDE SEQUENCE [LARGE SCALE GENOMIC DNA]</scope>
    <source>
        <strain evidence="13 14">NBRC 105367</strain>
    </source>
</reference>
<dbReference type="GO" id="GO:0005576">
    <property type="term" value="C:extracellular region"/>
    <property type="evidence" value="ECO:0007669"/>
    <property type="project" value="UniProtKB-SubCell"/>
</dbReference>
<evidence type="ECO:0000256" key="5">
    <source>
        <dbReference type="ARBA" id="ARBA00022723"/>
    </source>
</evidence>
<keyword evidence="8" id="KW-0862">Zinc</keyword>
<evidence type="ECO:0000256" key="7">
    <source>
        <dbReference type="ARBA" id="ARBA00022801"/>
    </source>
</evidence>
<organism evidence="13 14">
    <name type="scientific">Phytohabitans suffuscus</name>
    <dbReference type="NCBI Taxonomy" id="624315"/>
    <lineage>
        <taxon>Bacteria</taxon>
        <taxon>Bacillati</taxon>
        <taxon>Actinomycetota</taxon>
        <taxon>Actinomycetes</taxon>
        <taxon>Micromonosporales</taxon>
        <taxon>Micromonosporaceae</taxon>
    </lineage>
</organism>
<dbReference type="EMBL" id="AP022871">
    <property type="protein sequence ID" value="BCB86416.1"/>
    <property type="molecule type" value="Genomic_DNA"/>
</dbReference>